<gene>
    <name evidence="1" type="ORF">D5086_025676</name>
</gene>
<evidence type="ECO:0000313" key="1">
    <source>
        <dbReference type="EMBL" id="KAL3571772.1"/>
    </source>
</evidence>
<reference evidence="1 2" key="1">
    <citation type="journal article" date="2024" name="Plant Biotechnol. J.">
        <title>Genome and CRISPR/Cas9 system of a widespread forest tree (Populus alba) in the world.</title>
        <authorList>
            <person name="Liu Y.J."/>
            <person name="Jiang P.F."/>
            <person name="Han X.M."/>
            <person name="Li X.Y."/>
            <person name="Wang H.M."/>
            <person name="Wang Y.J."/>
            <person name="Wang X.X."/>
            <person name="Zeng Q.Y."/>
        </authorList>
    </citation>
    <scope>NUCLEOTIDE SEQUENCE [LARGE SCALE GENOMIC DNA]</scope>
    <source>
        <strain evidence="2">cv. PAL-ZL1</strain>
    </source>
</reference>
<accession>A0ACC4B0A6</accession>
<sequence>MGRKQTVPELGRYGLLALFVMGTISCCMVYLCFSALFRPPNSNTEFVVSKVSDGLKSEDADGDCCRGIEHLELWGDAVKWGSEFKVNSSKACCLACKGMCSGDSGPCLCDSWVFCGDKQACGDKFGECWLKKQKDTLEPDRLDSGDHVMWTSGIVFGRGEGIIGLETEYGTLHLKLLPGCAPHSISYILDLLVSHHCVGCHFYRAESRGKSWDSEGNHIEQAPYGPPFALIQGTLGASGAIFEDIPTEACPTIRRDMEIVERIAQLPTKPEVWGNINVAVLENPAPLHVRRIKRSAGNQKL</sequence>
<keyword evidence="2" id="KW-1185">Reference proteome</keyword>
<name>A0ACC4B0A6_POPAL</name>
<evidence type="ECO:0000313" key="2">
    <source>
        <dbReference type="Proteomes" id="UP000309997"/>
    </source>
</evidence>
<proteinExistence type="predicted"/>
<dbReference type="Proteomes" id="UP000309997">
    <property type="component" value="Unassembled WGS sequence"/>
</dbReference>
<protein>
    <submittedName>
        <fullName evidence="1">Uncharacterized protein</fullName>
    </submittedName>
</protein>
<organism evidence="1 2">
    <name type="scientific">Populus alba</name>
    <name type="common">White poplar</name>
    <dbReference type="NCBI Taxonomy" id="43335"/>
    <lineage>
        <taxon>Eukaryota</taxon>
        <taxon>Viridiplantae</taxon>
        <taxon>Streptophyta</taxon>
        <taxon>Embryophyta</taxon>
        <taxon>Tracheophyta</taxon>
        <taxon>Spermatophyta</taxon>
        <taxon>Magnoliopsida</taxon>
        <taxon>eudicotyledons</taxon>
        <taxon>Gunneridae</taxon>
        <taxon>Pentapetalae</taxon>
        <taxon>rosids</taxon>
        <taxon>fabids</taxon>
        <taxon>Malpighiales</taxon>
        <taxon>Salicaceae</taxon>
        <taxon>Saliceae</taxon>
        <taxon>Populus</taxon>
    </lineage>
</organism>
<comment type="caution">
    <text evidence="1">The sequence shown here is derived from an EMBL/GenBank/DDBJ whole genome shotgun (WGS) entry which is preliminary data.</text>
</comment>
<dbReference type="EMBL" id="RCHU02000014">
    <property type="protein sequence ID" value="KAL3571772.1"/>
    <property type="molecule type" value="Genomic_DNA"/>
</dbReference>